<proteinExistence type="predicted"/>
<keyword evidence="2" id="KW-1185">Reference proteome</keyword>
<name>A0A7C8KRD2_9BACI</name>
<dbReference type="RefSeq" id="WP_153406798.1">
    <property type="nucleotide sequence ID" value="NZ_ML762453.1"/>
</dbReference>
<evidence type="ECO:0000313" key="2">
    <source>
        <dbReference type="Proteomes" id="UP000480246"/>
    </source>
</evidence>
<reference evidence="1 2" key="1">
    <citation type="submission" date="2019-10" db="EMBL/GenBank/DDBJ databases">
        <title>Gracilibacillus sp. nov. isolated from rice seeds.</title>
        <authorList>
            <person name="He S."/>
        </authorList>
    </citation>
    <scope>NUCLEOTIDE SEQUENCE [LARGE SCALE GENOMIC DNA]</scope>
    <source>
        <strain evidence="1 2">TD8</strain>
    </source>
</reference>
<organism evidence="1 2">
    <name type="scientific">Gracilibacillus oryzae</name>
    <dbReference type="NCBI Taxonomy" id="1672701"/>
    <lineage>
        <taxon>Bacteria</taxon>
        <taxon>Bacillati</taxon>
        <taxon>Bacillota</taxon>
        <taxon>Bacilli</taxon>
        <taxon>Bacillales</taxon>
        <taxon>Bacillaceae</taxon>
        <taxon>Gracilibacillus</taxon>
    </lineage>
</organism>
<comment type="caution">
    <text evidence="1">The sequence shown here is derived from an EMBL/GenBank/DDBJ whole genome shotgun (WGS) entry which is preliminary data.</text>
</comment>
<evidence type="ECO:0008006" key="3">
    <source>
        <dbReference type="Google" id="ProtNLM"/>
    </source>
</evidence>
<gene>
    <name evidence="1" type="ORF">F9U64_20790</name>
</gene>
<evidence type="ECO:0000313" key="1">
    <source>
        <dbReference type="EMBL" id="KAB8126073.1"/>
    </source>
</evidence>
<dbReference type="EMBL" id="WEID01000117">
    <property type="protein sequence ID" value="KAB8126073.1"/>
    <property type="molecule type" value="Genomic_DNA"/>
</dbReference>
<accession>A0A7C8KRD2</accession>
<dbReference type="OrthoDB" id="2901859at2"/>
<protein>
    <recommendedName>
        <fullName evidence="3">CopG family transcriptional regulator</fullName>
    </recommendedName>
</protein>
<dbReference type="AlphaFoldDB" id="A0A7C8KRD2"/>
<dbReference type="Proteomes" id="UP000480246">
    <property type="component" value="Unassembled WGS sequence"/>
</dbReference>
<sequence>MSDNKISILSDKFENEKTGEQVEGVTIMIDGKLKSMLDIIIEKEGSRYTDYTELVKDIMFAGINQYVEKHKR</sequence>